<dbReference type="EMBL" id="GBEZ01009303">
    <property type="protein sequence ID" value="JAC76275.1"/>
    <property type="molecule type" value="Transcribed_RNA"/>
</dbReference>
<sequence length="36" mass="3816">FTDTGATITVRVQADRVEQLAASVKDATSGKVHLET</sequence>
<feature type="non-terminal residue" evidence="1">
    <location>
        <position position="1"/>
    </location>
</feature>
<proteinExistence type="predicted"/>
<organism evidence="1">
    <name type="scientific">Tetraselmis sp. GSL018</name>
    <dbReference type="NCBI Taxonomy" id="582737"/>
    <lineage>
        <taxon>Eukaryota</taxon>
        <taxon>Viridiplantae</taxon>
        <taxon>Chlorophyta</taxon>
        <taxon>core chlorophytes</taxon>
        <taxon>Chlorodendrophyceae</taxon>
        <taxon>Chlorodendrales</taxon>
        <taxon>Chlorodendraceae</taxon>
        <taxon>Tetraselmis</taxon>
    </lineage>
</organism>
<reference evidence="1" key="1">
    <citation type="submission" date="2014-05" db="EMBL/GenBank/DDBJ databases">
        <title>The transcriptome of the halophilic microalga Tetraselmis sp. GSL018 isolated from the Great Salt Lake, Utah.</title>
        <authorList>
            <person name="Jinkerson R.E."/>
            <person name="D'Adamo S."/>
            <person name="Posewitz M.C."/>
        </authorList>
    </citation>
    <scope>NUCLEOTIDE SEQUENCE</scope>
    <source>
        <strain evidence="1">GSL018</strain>
    </source>
</reference>
<accession>A0A061S029</accession>
<name>A0A061S029_9CHLO</name>
<gene>
    <name evidence="1" type="ORF">TSPGSL018_20620</name>
</gene>
<protein>
    <submittedName>
        <fullName evidence="1">Uncharacterized protein</fullName>
    </submittedName>
</protein>
<dbReference type="Gene3D" id="3.30.70.240">
    <property type="match status" value="1"/>
</dbReference>
<evidence type="ECO:0000313" key="1">
    <source>
        <dbReference type="EMBL" id="JAC76275.1"/>
    </source>
</evidence>
<dbReference type="AlphaFoldDB" id="A0A061S029"/>